<dbReference type="EMBL" id="PGGS01000449">
    <property type="protein sequence ID" value="PNH03892.1"/>
    <property type="molecule type" value="Genomic_DNA"/>
</dbReference>
<keyword evidence="3" id="KW-1185">Reference proteome</keyword>
<reference evidence="2 3" key="1">
    <citation type="journal article" date="2017" name="Mol. Biol. Evol.">
        <title>The 4-celled Tetrabaena socialis nuclear genome reveals the essential components for genetic control of cell number at the origin of multicellularity in the volvocine lineage.</title>
        <authorList>
            <person name="Featherston J."/>
            <person name="Arakaki Y."/>
            <person name="Hanschen E.R."/>
            <person name="Ferris P.J."/>
            <person name="Michod R.E."/>
            <person name="Olson B.J.S.C."/>
            <person name="Nozaki H."/>
            <person name="Durand P.M."/>
        </authorList>
    </citation>
    <scope>NUCLEOTIDE SEQUENCE [LARGE SCALE GENOMIC DNA]</scope>
    <source>
        <strain evidence="2 3">NIES-571</strain>
    </source>
</reference>
<evidence type="ECO:0000313" key="2">
    <source>
        <dbReference type="EMBL" id="PNH03892.1"/>
    </source>
</evidence>
<sequence length="337" mass="37524">TAQLLPAQAEALAEHRRVWGLEAKGAWAPAQLADSTEEERRMVEAMRERLVSGGSLTCPEDEAYCTDLQLLRYLRARDHHMDKALHMYLHSLQWRRGARPWALSNPATAANKLSSDARIVGWDLQGRVVVYSSFAKSADRTPEHINIVFLMEKANLCVNAGSPGSVVWVNHFGGRHKSGFGWRDCSPAFAWTAIDIFSNHYPECLATMIIVDPPSVFFGLWKVVHPLLPEKTARKGDFIHSSDEEQNAVKFGAVFGPQLAAYLLQLIKADAKMIIVDPPSVFFGLWKVVHPLLPEKTARKGDFIHSSDEEQNAVKFGAVFGPQLAAYLLQLIKADAK</sequence>
<organism evidence="2 3">
    <name type="scientific">Tetrabaena socialis</name>
    <dbReference type="NCBI Taxonomy" id="47790"/>
    <lineage>
        <taxon>Eukaryota</taxon>
        <taxon>Viridiplantae</taxon>
        <taxon>Chlorophyta</taxon>
        <taxon>core chlorophytes</taxon>
        <taxon>Chlorophyceae</taxon>
        <taxon>CS clade</taxon>
        <taxon>Chlamydomonadales</taxon>
        <taxon>Tetrabaenaceae</taxon>
        <taxon>Tetrabaena</taxon>
    </lineage>
</organism>
<evidence type="ECO:0000313" key="3">
    <source>
        <dbReference type="Proteomes" id="UP000236333"/>
    </source>
</evidence>
<dbReference type="CDD" id="cd00170">
    <property type="entry name" value="SEC14"/>
    <property type="match status" value="1"/>
</dbReference>
<dbReference type="Gene3D" id="3.40.525.10">
    <property type="entry name" value="CRAL-TRIO lipid binding domain"/>
    <property type="match status" value="2"/>
</dbReference>
<dbReference type="PANTHER" id="PTHR45824:SF6">
    <property type="entry name" value="F16L1.9 PROTEIN"/>
    <property type="match status" value="1"/>
</dbReference>
<evidence type="ECO:0000259" key="1">
    <source>
        <dbReference type="PROSITE" id="PS50191"/>
    </source>
</evidence>
<dbReference type="GO" id="GO:0008526">
    <property type="term" value="F:phosphatidylinositol transfer activity"/>
    <property type="evidence" value="ECO:0007669"/>
    <property type="project" value="TreeGrafter"/>
</dbReference>
<dbReference type="OrthoDB" id="1434354at2759"/>
<feature type="non-terminal residue" evidence="2">
    <location>
        <position position="337"/>
    </location>
</feature>
<dbReference type="InterPro" id="IPR036273">
    <property type="entry name" value="CRAL/TRIO_N_dom_sf"/>
</dbReference>
<dbReference type="InterPro" id="IPR001251">
    <property type="entry name" value="CRAL-TRIO_dom"/>
</dbReference>
<dbReference type="SUPFAM" id="SSF46938">
    <property type="entry name" value="CRAL/TRIO N-terminal domain"/>
    <property type="match status" value="1"/>
</dbReference>
<accession>A0A2J7ZUF2</accession>
<dbReference type="AlphaFoldDB" id="A0A2J7ZUF2"/>
<dbReference type="InterPro" id="IPR036865">
    <property type="entry name" value="CRAL-TRIO_dom_sf"/>
</dbReference>
<dbReference type="PANTHER" id="PTHR45824">
    <property type="entry name" value="GH16843P"/>
    <property type="match status" value="1"/>
</dbReference>
<dbReference type="InterPro" id="IPR052578">
    <property type="entry name" value="PI_Transfer_CRAL-TRIO"/>
</dbReference>
<dbReference type="Pfam" id="PF00650">
    <property type="entry name" value="CRAL_TRIO"/>
    <property type="match status" value="1"/>
</dbReference>
<proteinExistence type="predicted"/>
<gene>
    <name evidence="2" type="ORF">TSOC_010012</name>
</gene>
<dbReference type="PROSITE" id="PS50191">
    <property type="entry name" value="CRAL_TRIO"/>
    <property type="match status" value="1"/>
</dbReference>
<dbReference type="Proteomes" id="UP000236333">
    <property type="component" value="Unassembled WGS sequence"/>
</dbReference>
<protein>
    <submittedName>
        <fullName evidence="2">Random slug protein 5</fullName>
    </submittedName>
</protein>
<dbReference type="SMART" id="SM01100">
    <property type="entry name" value="CRAL_TRIO_N"/>
    <property type="match status" value="1"/>
</dbReference>
<name>A0A2J7ZUF2_9CHLO</name>
<feature type="non-terminal residue" evidence="2">
    <location>
        <position position="1"/>
    </location>
</feature>
<comment type="caution">
    <text evidence="2">The sequence shown here is derived from an EMBL/GenBank/DDBJ whole genome shotgun (WGS) entry which is preliminary data.</text>
</comment>
<feature type="domain" description="CRAL-TRIO" evidence="1">
    <location>
        <begin position="194"/>
        <end position="290"/>
    </location>
</feature>
<dbReference type="InterPro" id="IPR011074">
    <property type="entry name" value="CRAL/TRIO_N_dom"/>
</dbReference>
<dbReference type="SUPFAM" id="SSF52087">
    <property type="entry name" value="CRAL/TRIO domain"/>
    <property type="match status" value="2"/>
</dbReference>